<organism evidence="2 3">
    <name type="scientific">Algoriphagus halophytocola</name>
    <dbReference type="NCBI Taxonomy" id="2991499"/>
    <lineage>
        <taxon>Bacteria</taxon>
        <taxon>Pseudomonadati</taxon>
        <taxon>Bacteroidota</taxon>
        <taxon>Cytophagia</taxon>
        <taxon>Cytophagales</taxon>
        <taxon>Cyclobacteriaceae</taxon>
        <taxon>Algoriphagus</taxon>
    </lineage>
</organism>
<feature type="domain" description="HEPN" evidence="1">
    <location>
        <begin position="151"/>
        <end position="264"/>
    </location>
</feature>
<dbReference type="Pfam" id="PF05168">
    <property type="entry name" value="HEPN"/>
    <property type="match status" value="1"/>
</dbReference>
<evidence type="ECO:0000259" key="1">
    <source>
        <dbReference type="PROSITE" id="PS50910"/>
    </source>
</evidence>
<keyword evidence="3" id="KW-1185">Reference proteome</keyword>
<sequence>MKVKTLTIGQDQAEHFRAFLQALVEKFQPIQIISFGRQTIENKLEGCFSSHWQQKQVHHCLLLIMESPTRIDYEVQEFTNHQYQQGQVTIICHGEASIKESLRENSRFFITVLRQGKTLYMKSGFHLLEDIPVYIPTKAREKAERHVHHRIPLADGFLEAAQESFQKNRYNLCVFLLHQTVEQACILLIRVHIAYRSEFHNLKRLLGLCRCFSDEPYQLLVGSDSKDRKLFDLLIKSYAKARYASSFLISQKDAEELFTKVSAFVDLTKKMCTVKMEELASLVPNTDIPHENSYNHGEN</sequence>
<accession>A0ABY6MPR9</accession>
<dbReference type="RefSeq" id="WP_264811067.1">
    <property type="nucleotide sequence ID" value="NZ_CP110226.1"/>
</dbReference>
<dbReference type="Proteomes" id="UP001163156">
    <property type="component" value="Chromosome"/>
</dbReference>
<reference evidence="2" key="1">
    <citation type="submission" date="2022-10" db="EMBL/GenBank/DDBJ databases">
        <title>Algoriphagus sp. a novel bacteria isolate from halophytes salicornia europaea.</title>
        <authorList>
            <person name="Peng Y."/>
            <person name="Jiang L."/>
            <person name="Lee J."/>
        </authorList>
    </citation>
    <scope>NUCLEOTIDE SEQUENCE</scope>
    <source>
        <strain evidence="2">TR-M5</strain>
    </source>
</reference>
<dbReference type="SUPFAM" id="SSF81593">
    <property type="entry name" value="Nucleotidyltransferase substrate binding subunit/domain"/>
    <property type="match status" value="1"/>
</dbReference>
<gene>
    <name evidence="2" type="ORF">OM944_07595</name>
</gene>
<dbReference type="Gene3D" id="1.20.120.330">
    <property type="entry name" value="Nucleotidyltransferases domain 2"/>
    <property type="match status" value="1"/>
</dbReference>
<dbReference type="EMBL" id="CP110226">
    <property type="protein sequence ID" value="UZD24354.1"/>
    <property type="molecule type" value="Genomic_DNA"/>
</dbReference>
<proteinExistence type="predicted"/>
<dbReference type="InterPro" id="IPR007842">
    <property type="entry name" value="HEPN_dom"/>
</dbReference>
<dbReference type="PROSITE" id="PS50910">
    <property type="entry name" value="HEPN"/>
    <property type="match status" value="1"/>
</dbReference>
<evidence type="ECO:0000313" key="2">
    <source>
        <dbReference type="EMBL" id="UZD24354.1"/>
    </source>
</evidence>
<name>A0ABY6MPR9_9BACT</name>
<evidence type="ECO:0000313" key="3">
    <source>
        <dbReference type="Proteomes" id="UP001163156"/>
    </source>
</evidence>
<dbReference type="SMART" id="SM00748">
    <property type="entry name" value="HEPN"/>
    <property type="match status" value="1"/>
</dbReference>
<protein>
    <submittedName>
        <fullName evidence="2">HEPN domain-containing protein</fullName>
    </submittedName>
</protein>